<dbReference type="InterPro" id="IPR020818">
    <property type="entry name" value="Chaperonin_GroES"/>
</dbReference>
<reference evidence="2" key="1">
    <citation type="submission" date="2016-03" db="EMBL/GenBank/DDBJ databases">
        <title>Novel chaperonins are prevalent in the virioplankton and link to viral biology and ecology.</title>
        <authorList>
            <person name="Marine R.L."/>
            <person name="Nasko D.J."/>
            <person name="Polson S.W."/>
            <person name="Wommack K.E."/>
        </authorList>
    </citation>
    <scope>NUCLEOTIDE SEQUENCE</scope>
</reference>
<protein>
    <submittedName>
        <fullName evidence="2">Co-chaperonin GroES</fullName>
    </submittedName>
</protein>
<dbReference type="Gene3D" id="2.30.33.40">
    <property type="entry name" value="GroES chaperonin"/>
    <property type="match status" value="1"/>
</dbReference>
<dbReference type="CDD" id="cd00320">
    <property type="entry name" value="cpn10"/>
    <property type="match status" value="1"/>
</dbReference>
<dbReference type="GO" id="GO:0044183">
    <property type="term" value="F:protein folding chaperone"/>
    <property type="evidence" value="ECO:0007669"/>
    <property type="project" value="InterPro"/>
</dbReference>
<keyword evidence="1" id="KW-0143">Chaperone</keyword>
<organism evidence="2">
    <name type="scientific">uncultured virus</name>
    <dbReference type="NCBI Taxonomy" id="340016"/>
    <lineage>
        <taxon>Viruses</taxon>
        <taxon>environmental samples</taxon>
    </lineage>
</organism>
<sequence length="128" mass="14173">MTTVAIAGEESKATLPKVASQLPEPKGYKVLIALPEIEEKTEGGILKASETIRNETVATMCGFVLKLGVDAYKDEKRFPSGPYCKEGDWVIFRAYSGTRVKIHDKEFRLINDDTVEAVVEDPRGIERA</sequence>
<proteinExistence type="predicted"/>
<accession>A0A221S3F9</accession>
<evidence type="ECO:0000256" key="1">
    <source>
        <dbReference type="ARBA" id="ARBA00023186"/>
    </source>
</evidence>
<evidence type="ECO:0000313" key="2">
    <source>
        <dbReference type="EMBL" id="ASN63315.1"/>
    </source>
</evidence>
<dbReference type="InterPro" id="IPR037124">
    <property type="entry name" value="Chaperonin_GroES_sf"/>
</dbReference>
<dbReference type="GO" id="GO:0005524">
    <property type="term" value="F:ATP binding"/>
    <property type="evidence" value="ECO:0007669"/>
    <property type="project" value="InterPro"/>
</dbReference>
<dbReference type="Pfam" id="PF00166">
    <property type="entry name" value="Cpn10"/>
    <property type="match status" value="1"/>
</dbReference>
<name>A0A221S3F9_9VIRU</name>
<dbReference type="EMBL" id="KU970721">
    <property type="protein sequence ID" value="ASN63315.1"/>
    <property type="molecule type" value="Genomic_DNA"/>
</dbReference>
<gene>
    <name evidence="2" type="primary">groES</name>
</gene>
<dbReference type="SUPFAM" id="SSF50129">
    <property type="entry name" value="GroES-like"/>
    <property type="match status" value="1"/>
</dbReference>
<dbReference type="InterPro" id="IPR011032">
    <property type="entry name" value="GroES-like_sf"/>
</dbReference>